<sequence>MRVKTFIMILGKLLLHYNRTCENRYKIGGRGYLEALESFSSSCDIFEYIYNAPIEASFKKRRRKVEIYSPFMDYK</sequence>
<organism evidence="1">
    <name type="scientific">Harvfovirus sp</name>
    <dbReference type="NCBI Taxonomy" id="2487768"/>
    <lineage>
        <taxon>Viruses</taxon>
        <taxon>Varidnaviria</taxon>
        <taxon>Bamfordvirae</taxon>
        <taxon>Nucleocytoviricota</taxon>
        <taxon>Megaviricetes</taxon>
        <taxon>Imitervirales</taxon>
        <taxon>Mimiviridae</taxon>
        <taxon>Klosneuvirinae</taxon>
    </lineage>
</organism>
<accession>A0A3G5A5Q5</accession>
<protein>
    <submittedName>
        <fullName evidence="1">Uncharacterized protein</fullName>
    </submittedName>
</protein>
<evidence type="ECO:0000313" key="1">
    <source>
        <dbReference type="EMBL" id="AYV81834.1"/>
    </source>
</evidence>
<gene>
    <name evidence="1" type="ORF">Harvfovirus67_4</name>
</gene>
<proteinExistence type="predicted"/>
<reference evidence="1" key="1">
    <citation type="submission" date="2018-10" db="EMBL/GenBank/DDBJ databases">
        <title>Hidden diversity of soil giant viruses.</title>
        <authorList>
            <person name="Schulz F."/>
            <person name="Alteio L."/>
            <person name="Goudeau D."/>
            <person name="Ryan E.M."/>
            <person name="Malmstrom R.R."/>
            <person name="Blanchard J."/>
            <person name="Woyke T."/>
        </authorList>
    </citation>
    <scope>NUCLEOTIDE SEQUENCE</scope>
    <source>
        <strain evidence="1">HAV1</strain>
    </source>
</reference>
<dbReference type="EMBL" id="MK072309">
    <property type="protein sequence ID" value="AYV81834.1"/>
    <property type="molecule type" value="Genomic_DNA"/>
</dbReference>
<name>A0A3G5A5Q5_9VIRU</name>